<keyword evidence="2" id="KW-1185">Reference proteome</keyword>
<evidence type="ECO:0000313" key="2">
    <source>
        <dbReference type="Proteomes" id="UP000295662"/>
    </source>
</evidence>
<gene>
    <name evidence="1" type="ORF">EI77_02073</name>
</gene>
<sequence>MGKNFVFFPIPIGNAPTSILHLQEIPLASPYRSRTLAGHVA</sequence>
<proteinExistence type="predicted"/>
<reference evidence="1 2" key="1">
    <citation type="submission" date="2019-03" db="EMBL/GenBank/DDBJ databases">
        <title>Genomic Encyclopedia of Archaeal and Bacterial Type Strains, Phase II (KMG-II): from individual species to whole genera.</title>
        <authorList>
            <person name="Goeker M."/>
        </authorList>
    </citation>
    <scope>NUCLEOTIDE SEQUENCE [LARGE SCALE GENOMIC DNA]</scope>
    <source>
        <strain evidence="1 2">ATCC 25309</strain>
    </source>
</reference>
<accession>A0A4R7S192</accession>
<dbReference type="Proteomes" id="UP000295662">
    <property type="component" value="Unassembled WGS sequence"/>
</dbReference>
<name>A0A4R7S192_9BACT</name>
<evidence type="ECO:0000313" key="1">
    <source>
        <dbReference type="EMBL" id="TDU70955.1"/>
    </source>
</evidence>
<dbReference type="AlphaFoldDB" id="A0A4R7S192"/>
<dbReference type="EMBL" id="SOCA01000003">
    <property type="protein sequence ID" value="TDU70955.1"/>
    <property type="molecule type" value="Genomic_DNA"/>
</dbReference>
<comment type="caution">
    <text evidence="1">The sequence shown here is derived from an EMBL/GenBank/DDBJ whole genome shotgun (WGS) entry which is preliminary data.</text>
</comment>
<protein>
    <submittedName>
        <fullName evidence="1">Uncharacterized protein</fullName>
    </submittedName>
</protein>
<organism evidence="1 2">
    <name type="scientific">Prosthecobacter fusiformis</name>
    <dbReference type="NCBI Taxonomy" id="48464"/>
    <lineage>
        <taxon>Bacteria</taxon>
        <taxon>Pseudomonadati</taxon>
        <taxon>Verrucomicrobiota</taxon>
        <taxon>Verrucomicrobiia</taxon>
        <taxon>Verrucomicrobiales</taxon>
        <taxon>Verrucomicrobiaceae</taxon>
        <taxon>Prosthecobacter</taxon>
    </lineage>
</organism>